<keyword evidence="15" id="KW-1185">Reference proteome</keyword>
<keyword evidence="10" id="KW-0539">Nucleus</keyword>
<dbReference type="Pfam" id="PF13242">
    <property type="entry name" value="Hydrolase_like"/>
    <property type="match status" value="1"/>
</dbReference>
<dbReference type="Proteomes" id="UP000728032">
    <property type="component" value="Unassembled WGS sequence"/>
</dbReference>
<accession>A0A7R9MD87</accession>
<gene>
    <name evidence="14" type="ORF">ONB1V03_LOCUS14502</name>
</gene>
<dbReference type="OrthoDB" id="426235at2759"/>
<dbReference type="GO" id="GO:0016791">
    <property type="term" value="F:phosphatase activity"/>
    <property type="evidence" value="ECO:0007669"/>
    <property type="project" value="InterPro"/>
</dbReference>
<keyword evidence="6" id="KW-0963">Cytoplasm</keyword>
<name>A0A7R9MD87_9ACAR</name>
<dbReference type="AlphaFoldDB" id="A0A7R9MD87"/>
<dbReference type="Gene3D" id="3.40.50.1000">
    <property type="entry name" value="HAD superfamily/HAD-like"/>
    <property type="match status" value="2"/>
</dbReference>
<evidence type="ECO:0000313" key="14">
    <source>
        <dbReference type="EMBL" id="CAD7657877.1"/>
    </source>
</evidence>
<evidence type="ECO:0000256" key="9">
    <source>
        <dbReference type="ARBA" id="ARBA00022842"/>
    </source>
</evidence>
<keyword evidence="8" id="KW-0378">Hydrolase</keyword>
<comment type="subcellular location">
    <subcellularLocation>
        <location evidence="3">Cytoplasm</location>
    </subcellularLocation>
    <subcellularLocation>
        <location evidence="2">Nucleus</location>
    </subcellularLocation>
</comment>
<comment type="catalytic activity">
    <reaction evidence="13">
        <text>diphosphate + H2O = 2 phosphate + H(+)</text>
        <dbReference type="Rhea" id="RHEA:24576"/>
        <dbReference type="ChEBI" id="CHEBI:15377"/>
        <dbReference type="ChEBI" id="CHEBI:15378"/>
        <dbReference type="ChEBI" id="CHEBI:33019"/>
        <dbReference type="ChEBI" id="CHEBI:43474"/>
        <dbReference type="EC" id="3.6.1.1"/>
    </reaction>
</comment>
<dbReference type="EMBL" id="CAJPVJ010013827">
    <property type="protein sequence ID" value="CAG2175063.1"/>
    <property type="molecule type" value="Genomic_DNA"/>
</dbReference>
<comment type="cofactor">
    <cofactor evidence="1">
        <name>Mg(2+)</name>
        <dbReference type="ChEBI" id="CHEBI:18420"/>
    </cofactor>
</comment>
<dbReference type="GO" id="GO:0046872">
    <property type="term" value="F:metal ion binding"/>
    <property type="evidence" value="ECO:0007669"/>
    <property type="project" value="UniProtKB-KW"/>
</dbReference>
<dbReference type="PANTHER" id="PTHR19288:SF44">
    <property type="entry name" value="PHOSPHOLYSINE PHOSPHOHISTIDINE INORGANIC PYROPHOSPHATE PHOSPHATASE"/>
    <property type="match status" value="1"/>
</dbReference>
<organism evidence="14">
    <name type="scientific">Oppiella nova</name>
    <dbReference type="NCBI Taxonomy" id="334625"/>
    <lineage>
        <taxon>Eukaryota</taxon>
        <taxon>Metazoa</taxon>
        <taxon>Ecdysozoa</taxon>
        <taxon>Arthropoda</taxon>
        <taxon>Chelicerata</taxon>
        <taxon>Arachnida</taxon>
        <taxon>Acari</taxon>
        <taxon>Acariformes</taxon>
        <taxon>Sarcoptiformes</taxon>
        <taxon>Oribatida</taxon>
        <taxon>Brachypylina</taxon>
        <taxon>Oppioidea</taxon>
        <taxon>Oppiidae</taxon>
        <taxon>Oppiella</taxon>
    </lineage>
</organism>
<dbReference type="InterPro" id="IPR036412">
    <property type="entry name" value="HAD-like_sf"/>
</dbReference>
<dbReference type="InterPro" id="IPR006355">
    <property type="entry name" value="LHPP/HDHD2"/>
</dbReference>
<dbReference type="GO" id="GO:0005634">
    <property type="term" value="C:nucleus"/>
    <property type="evidence" value="ECO:0007669"/>
    <property type="project" value="UniProtKB-SubCell"/>
</dbReference>
<evidence type="ECO:0000256" key="1">
    <source>
        <dbReference type="ARBA" id="ARBA00001946"/>
    </source>
</evidence>
<dbReference type="FunFam" id="3.40.50.1000:FF:000051">
    <property type="entry name" value="Phospholysine phosphohistidine inorganic pyrophosphate phosphatase"/>
    <property type="match status" value="1"/>
</dbReference>
<evidence type="ECO:0000256" key="5">
    <source>
        <dbReference type="ARBA" id="ARBA00012146"/>
    </source>
</evidence>
<keyword evidence="7" id="KW-0479">Metal-binding</keyword>
<comment type="similarity">
    <text evidence="4">Belongs to the HAD-like hydrolase superfamily.</text>
</comment>
<dbReference type="EC" id="3.6.1.1" evidence="5"/>
<evidence type="ECO:0000313" key="15">
    <source>
        <dbReference type="Proteomes" id="UP000728032"/>
    </source>
</evidence>
<sequence>MKLRKNGIPFRFCTNETQRTTESLVQKLKRFGFDLEVGDVFAPAPAVRQMLIKQQLRPQLLVYPELLPEFQDIEQTDPNCVVVGDAAHHFTYEAMNKAFQLLLRLQNPILISMGKGKYYKEGNELVLDLGAYTAALEYACDTKAIIMGKPSKEYYSAAIESMDLKLEDVVMIGDDINSDIGGAQKSNMRGLLVRTGKFRASDENHAIVKPDAIVNNLADAVDQILSHKSTNCIK</sequence>
<proteinExistence type="inferred from homology"/>
<dbReference type="Pfam" id="PF13344">
    <property type="entry name" value="Hydrolase_6"/>
    <property type="match status" value="1"/>
</dbReference>
<dbReference type="PANTHER" id="PTHR19288">
    <property type="entry name" value="4-NITROPHENYLPHOSPHATASE-RELATED"/>
    <property type="match status" value="1"/>
</dbReference>
<reference evidence="14" key="1">
    <citation type="submission" date="2020-11" db="EMBL/GenBank/DDBJ databases">
        <authorList>
            <person name="Tran Van P."/>
        </authorList>
    </citation>
    <scope>NUCLEOTIDE SEQUENCE</scope>
</reference>
<protein>
    <recommendedName>
        <fullName evidence="12">Phospholysine phosphohistidine inorganic pyrophosphate phosphatase</fullName>
        <ecNumber evidence="5">3.6.1.1</ecNumber>
    </recommendedName>
</protein>
<evidence type="ECO:0000256" key="7">
    <source>
        <dbReference type="ARBA" id="ARBA00022723"/>
    </source>
</evidence>
<evidence type="ECO:0000256" key="6">
    <source>
        <dbReference type="ARBA" id="ARBA00022490"/>
    </source>
</evidence>
<evidence type="ECO:0000256" key="4">
    <source>
        <dbReference type="ARBA" id="ARBA00007958"/>
    </source>
</evidence>
<evidence type="ECO:0000256" key="12">
    <source>
        <dbReference type="ARBA" id="ARBA00039357"/>
    </source>
</evidence>
<evidence type="ECO:0000256" key="8">
    <source>
        <dbReference type="ARBA" id="ARBA00022801"/>
    </source>
</evidence>
<dbReference type="GO" id="GO:0005829">
    <property type="term" value="C:cytosol"/>
    <property type="evidence" value="ECO:0007669"/>
    <property type="project" value="TreeGrafter"/>
</dbReference>
<dbReference type="SUPFAM" id="SSF56784">
    <property type="entry name" value="HAD-like"/>
    <property type="match status" value="1"/>
</dbReference>
<evidence type="ECO:0000256" key="3">
    <source>
        <dbReference type="ARBA" id="ARBA00004496"/>
    </source>
</evidence>
<dbReference type="GO" id="GO:0004427">
    <property type="term" value="F:inorganic diphosphate phosphatase activity"/>
    <property type="evidence" value="ECO:0007669"/>
    <property type="project" value="UniProtKB-EC"/>
</dbReference>
<evidence type="ECO:0000256" key="10">
    <source>
        <dbReference type="ARBA" id="ARBA00023242"/>
    </source>
</evidence>
<dbReference type="NCBIfam" id="TIGR01458">
    <property type="entry name" value="HAD-SF-IIA-hyp3"/>
    <property type="match status" value="1"/>
</dbReference>
<dbReference type="InterPro" id="IPR006357">
    <property type="entry name" value="HAD-SF_hydro_IIA"/>
</dbReference>
<dbReference type="EMBL" id="OC928652">
    <property type="protein sequence ID" value="CAD7657877.1"/>
    <property type="molecule type" value="Genomic_DNA"/>
</dbReference>
<dbReference type="InterPro" id="IPR023214">
    <property type="entry name" value="HAD_sf"/>
</dbReference>
<keyword evidence="9" id="KW-0460">Magnesium</keyword>
<comment type="function">
    <text evidence="11">Phosphatase that hydrolyzes imidodiphosphate, 3-phosphohistidine and 6-phospholysine. Has broad substrate specificity and can also hydrolyze inorganic diphosphate, but with lower efficiency.</text>
</comment>
<evidence type="ECO:0000256" key="2">
    <source>
        <dbReference type="ARBA" id="ARBA00004123"/>
    </source>
</evidence>
<evidence type="ECO:0000256" key="13">
    <source>
        <dbReference type="ARBA" id="ARBA00047820"/>
    </source>
</evidence>
<evidence type="ECO:0000256" key="11">
    <source>
        <dbReference type="ARBA" id="ARBA00037258"/>
    </source>
</evidence>